<feature type="compositionally biased region" description="Basic and acidic residues" evidence="1">
    <location>
        <begin position="139"/>
        <end position="148"/>
    </location>
</feature>
<dbReference type="GeneID" id="18925969"/>
<feature type="region of interest" description="Disordered" evidence="1">
    <location>
        <begin position="40"/>
        <end position="70"/>
    </location>
</feature>
<dbReference type="AlphaFoldDB" id="F4RUP8"/>
<dbReference type="EMBL" id="GL883122">
    <property type="protein sequence ID" value="EGG03732.1"/>
    <property type="molecule type" value="Genomic_DNA"/>
</dbReference>
<name>F4RUP8_MELLP</name>
<evidence type="ECO:0000313" key="3">
    <source>
        <dbReference type="Proteomes" id="UP000001072"/>
    </source>
</evidence>
<proteinExistence type="predicted"/>
<dbReference type="InParanoid" id="F4RUP8"/>
<evidence type="ECO:0000313" key="2">
    <source>
        <dbReference type="EMBL" id="EGG03732.1"/>
    </source>
</evidence>
<protein>
    <submittedName>
        <fullName evidence="2">Uncharacterized protein</fullName>
    </submittedName>
</protein>
<dbReference type="OrthoDB" id="2502408at2759"/>
<evidence type="ECO:0000256" key="1">
    <source>
        <dbReference type="SAM" id="MobiDB-lite"/>
    </source>
</evidence>
<sequence>MPNPKSGRAVERISLHQIRMPLPIETPAPKASSLIKRFQQNIDQSDEKPVPPVPKQRLSIGPDDPAYRRRSWAVGSGGAALPQTEVLWRGRQPSSGSASGYIESLKIGEDTEERQEEITYQSDQVDIELITHESSSTEEGSRNTDEPIRPIPTEAQPNQMISNEDEPVSSVQIPQDESIHIAAESSTGSISESVGEKEGKKRSSKRRSGIAAW</sequence>
<accession>F4RUP8</accession>
<keyword evidence="3" id="KW-1185">Reference proteome</keyword>
<organism evidence="3">
    <name type="scientific">Melampsora larici-populina (strain 98AG31 / pathotype 3-4-7)</name>
    <name type="common">Poplar leaf rust fungus</name>
    <dbReference type="NCBI Taxonomy" id="747676"/>
    <lineage>
        <taxon>Eukaryota</taxon>
        <taxon>Fungi</taxon>
        <taxon>Dikarya</taxon>
        <taxon>Basidiomycota</taxon>
        <taxon>Pucciniomycotina</taxon>
        <taxon>Pucciniomycetes</taxon>
        <taxon>Pucciniales</taxon>
        <taxon>Melampsoraceae</taxon>
        <taxon>Melampsora</taxon>
    </lineage>
</organism>
<dbReference type="KEGG" id="mlr:MELLADRAFT_117207"/>
<dbReference type="RefSeq" id="XP_007412846.1">
    <property type="nucleotide sequence ID" value="XM_007412784.1"/>
</dbReference>
<reference evidence="3" key="1">
    <citation type="journal article" date="2011" name="Proc. Natl. Acad. Sci. U.S.A.">
        <title>Obligate biotrophy features unraveled by the genomic analysis of rust fungi.</title>
        <authorList>
            <person name="Duplessis S."/>
            <person name="Cuomo C.A."/>
            <person name="Lin Y.-C."/>
            <person name="Aerts A."/>
            <person name="Tisserant E."/>
            <person name="Veneault-Fourrey C."/>
            <person name="Joly D.L."/>
            <person name="Hacquard S."/>
            <person name="Amselem J."/>
            <person name="Cantarel B.L."/>
            <person name="Chiu R."/>
            <person name="Coutinho P.M."/>
            <person name="Feau N."/>
            <person name="Field M."/>
            <person name="Frey P."/>
            <person name="Gelhaye E."/>
            <person name="Goldberg J."/>
            <person name="Grabherr M.G."/>
            <person name="Kodira C.D."/>
            <person name="Kohler A."/>
            <person name="Kuees U."/>
            <person name="Lindquist E.A."/>
            <person name="Lucas S.M."/>
            <person name="Mago R."/>
            <person name="Mauceli E."/>
            <person name="Morin E."/>
            <person name="Murat C."/>
            <person name="Pangilinan J.L."/>
            <person name="Park R."/>
            <person name="Pearson M."/>
            <person name="Quesneville H."/>
            <person name="Rouhier N."/>
            <person name="Sakthikumar S."/>
            <person name="Salamov A.A."/>
            <person name="Schmutz J."/>
            <person name="Selles B."/>
            <person name="Shapiro H."/>
            <person name="Tanguay P."/>
            <person name="Tuskan G.A."/>
            <person name="Henrissat B."/>
            <person name="Van de Peer Y."/>
            <person name="Rouze P."/>
            <person name="Ellis J.G."/>
            <person name="Dodds P.N."/>
            <person name="Schein J.E."/>
            <person name="Zhong S."/>
            <person name="Hamelin R.C."/>
            <person name="Grigoriev I.V."/>
            <person name="Szabo L.J."/>
            <person name="Martin F."/>
        </authorList>
    </citation>
    <scope>NUCLEOTIDE SEQUENCE [LARGE SCALE GENOMIC DNA]</scope>
    <source>
        <strain evidence="3">98AG31 / pathotype 3-4-7</strain>
    </source>
</reference>
<feature type="compositionally biased region" description="Basic residues" evidence="1">
    <location>
        <begin position="202"/>
        <end position="213"/>
    </location>
</feature>
<gene>
    <name evidence="2" type="ORF">MELLADRAFT_117207</name>
</gene>
<dbReference type="Proteomes" id="UP000001072">
    <property type="component" value="Unassembled WGS sequence"/>
</dbReference>
<dbReference type="HOGENOM" id="CLU_1294654_0_0_1"/>
<dbReference type="VEuPathDB" id="FungiDB:MELLADRAFT_117207"/>
<feature type="region of interest" description="Disordered" evidence="1">
    <location>
        <begin position="85"/>
        <end position="213"/>
    </location>
</feature>